<evidence type="ECO:0000313" key="7">
    <source>
        <dbReference type="Proteomes" id="UP000015105"/>
    </source>
</evidence>
<reference evidence="7" key="2">
    <citation type="journal article" date="2017" name="Nat. Plants">
        <title>The Aegilops tauschii genome reveals multiple impacts of transposons.</title>
        <authorList>
            <person name="Zhao G."/>
            <person name="Zou C."/>
            <person name="Li K."/>
            <person name="Wang K."/>
            <person name="Li T."/>
            <person name="Gao L."/>
            <person name="Zhang X."/>
            <person name="Wang H."/>
            <person name="Yang Z."/>
            <person name="Liu X."/>
            <person name="Jiang W."/>
            <person name="Mao L."/>
            <person name="Kong X."/>
            <person name="Jiao Y."/>
            <person name="Jia J."/>
        </authorList>
    </citation>
    <scope>NUCLEOTIDE SEQUENCE [LARGE SCALE GENOMIC DNA]</scope>
    <source>
        <strain evidence="7">cv. AL8/78</strain>
    </source>
</reference>
<dbReference type="SUPFAM" id="SSF51283">
    <property type="entry name" value="dUTPase-like"/>
    <property type="match status" value="1"/>
</dbReference>
<keyword evidence="4" id="KW-0546">Nucleotide metabolism</keyword>
<dbReference type="EC" id="3.6.1.23" evidence="3"/>
<dbReference type="Gene3D" id="2.70.40.10">
    <property type="match status" value="1"/>
</dbReference>
<proteinExistence type="inferred from homology"/>
<dbReference type="Gramene" id="AET0Gv20165000.1">
    <property type="protein sequence ID" value="AET0Gv20165000.1"/>
    <property type="gene ID" value="AET0Gv20165000"/>
</dbReference>
<evidence type="ECO:0000256" key="1">
    <source>
        <dbReference type="ARBA" id="ARBA00005142"/>
    </source>
</evidence>
<dbReference type="InterPro" id="IPR008181">
    <property type="entry name" value="dUTPase"/>
</dbReference>
<dbReference type="Pfam" id="PF00692">
    <property type="entry name" value="dUTPase"/>
    <property type="match status" value="1"/>
</dbReference>
<dbReference type="Proteomes" id="UP000015105">
    <property type="component" value="Unassembled WGS sequence"/>
</dbReference>
<dbReference type="GO" id="GO:0000287">
    <property type="term" value="F:magnesium ion binding"/>
    <property type="evidence" value="ECO:0007669"/>
    <property type="project" value="InterPro"/>
</dbReference>
<protein>
    <recommendedName>
        <fullName evidence="3">dUTP diphosphatase</fullName>
        <ecNumber evidence="3">3.6.1.23</ecNumber>
    </recommendedName>
</protein>
<sequence length="68" mass="7444">MATGVIDDTNRRPVGVMLFNHSEVDFIVKPGDRVALMIVQVIATPVVTELEDLHATVRGEGGFMSVYK</sequence>
<evidence type="ECO:0000256" key="2">
    <source>
        <dbReference type="ARBA" id="ARBA00006581"/>
    </source>
</evidence>
<name>A0A452XH75_AEGTS</name>
<comment type="pathway">
    <text evidence="1">Pyrimidine metabolism; dUMP biosynthesis; dUMP from dCTP (dUTP route): step 2/2.</text>
</comment>
<dbReference type="STRING" id="200361.A0A452XH75"/>
<dbReference type="AlphaFoldDB" id="A0A452XH75"/>
<organism evidence="6 7">
    <name type="scientific">Aegilops tauschii subsp. strangulata</name>
    <name type="common">Goatgrass</name>
    <dbReference type="NCBI Taxonomy" id="200361"/>
    <lineage>
        <taxon>Eukaryota</taxon>
        <taxon>Viridiplantae</taxon>
        <taxon>Streptophyta</taxon>
        <taxon>Embryophyta</taxon>
        <taxon>Tracheophyta</taxon>
        <taxon>Spermatophyta</taxon>
        <taxon>Magnoliopsida</taxon>
        <taxon>Liliopsida</taxon>
        <taxon>Poales</taxon>
        <taxon>Poaceae</taxon>
        <taxon>BOP clade</taxon>
        <taxon>Pooideae</taxon>
        <taxon>Triticodae</taxon>
        <taxon>Triticeae</taxon>
        <taxon>Triticinae</taxon>
        <taxon>Aegilops</taxon>
    </lineage>
</organism>
<dbReference type="PANTHER" id="PTHR11241:SF0">
    <property type="entry name" value="DEOXYURIDINE 5'-TRIPHOSPHATE NUCLEOTIDOHYDROLASE"/>
    <property type="match status" value="1"/>
</dbReference>
<dbReference type="GO" id="GO:0046081">
    <property type="term" value="P:dUTP catabolic process"/>
    <property type="evidence" value="ECO:0007669"/>
    <property type="project" value="InterPro"/>
</dbReference>
<evidence type="ECO:0000256" key="3">
    <source>
        <dbReference type="ARBA" id="ARBA00012379"/>
    </source>
</evidence>
<accession>A0A452XH75</accession>
<evidence type="ECO:0000259" key="5">
    <source>
        <dbReference type="Pfam" id="PF00692"/>
    </source>
</evidence>
<dbReference type="InterPro" id="IPR029054">
    <property type="entry name" value="dUTPase-like"/>
</dbReference>
<reference evidence="6" key="3">
    <citation type="submission" date="2019-03" db="UniProtKB">
        <authorList>
            <consortium name="EnsemblPlants"/>
        </authorList>
    </citation>
    <scope>IDENTIFICATION</scope>
</reference>
<reference evidence="7" key="1">
    <citation type="journal article" date="2014" name="Science">
        <title>Ancient hybridizations among the ancestral genomes of bread wheat.</title>
        <authorList>
            <consortium name="International Wheat Genome Sequencing Consortium,"/>
            <person name="Marcussen T."/>
            <person name="Sandve S.R."/>
            <person name="Heier L."/>
            <person name="Spannagl M."/>
            <person name="Pfeifer M."/>
            <person name="Jakobsen K.S."/>
            <person name="Wulff B.B."/>
            <person name="Steuernagel B."/>
            <person name="Mayer K.F."/>
            <person name="Olsen O.A."/>
        </authorList>
    </citation>
    <scope>NUCLEOTIDE SEQUENCE [LARGE SCALE GENOMIC DNA]</scope>
    <source>
        <strain evidence="7">cv. AL8/78</strain>
    </source>
</reference>
<dbReference type="GO" id="GO:0004170">
    <property type="term" value="F:dUTP diphosphatase activity"/>
    <property type="evidence" value="ECO:0007669"/>
    <property type="project" value="UniProtKB-EC"/>
</dbReference>
<dbReference type="EnsemblPlants" id="AET0Gv20165000.1">
    <property type="protein sequence ID" value="AET0Gv20165000.1"/>
    <property type="gene ID" value="AET0Gv20165000"/>
</dbReference>
<feature type="domain" description="dUTPase-like" evidence="5">
    <location>
        <begin position="3"/>
        <end position="64"/>
    </location>
</feature>
<dbReference type="GO" id="GO:0006226">
    <property type="term" value="P:dUMP biosynthetic process"/>
    <property type="evidence" value="ECO:0007669"/>
    <property type="project" value="InterPro"/>
</dbReference>
<comment type="similarity">
    <text evidence="2">Belongs to the dUTPase family.</text>
</comment>
<dbReference type="InterPro" id="IPR036157">
    <property type="entry name" value="dUTPase-like_sf"/>
</dbReference>
<dbReference type="PANTHER" id="PTHR11241">
    <property type="entry name" value="DEOXYURIDINE 5'-TRIPHOSPHATE NUCLEOTIDOHYDROLASE"/>
    <property type="match status" value="1"/>
</dbReference>
<evidence type="ECO:0000313" key="6">
    <source>
        <dbReference type="EnsemblPlants" id="AET0Gv20165000.1"/>
    </source>
</evidence>
<evidence type="ECO:0000256" key="4">
    <source>
        <dbReference type="ARBA" id="ARBA00023080"/>
    </source>
</evidence>
<keyword evidence="7" id="KW-1185">Reference proteome</keyword>